<evidence type="ECO:0000313" key="1">
    <source>
        <dbReference type="Proteomes" id="UP000887565"/>
    </source>
</evidence>
<protein>
    <submittedName>
        <fullName evidence="2">Uncharacterized protein</fullName>
    </submittedName>
</protein>
<accession>A0A915IKQ8</accession>
<dbReference type="Proteomes" id="UP000887565">
    <property type="component" value="Unplaced"/>
</dbReference>
<dbReference type="AlphaFoldDB" id="A0A915IKQ8"/>
<organism evidence="1 2">
    <name type="scientific">Romanomermis culicivorax</name>
    <name type="common">Nematode worm</name>
    <dbReference type="NCBI Taxonomy" id="13658"/>
    <lineage>
        <taxon>Eukaryota</taxon>
        <taxon>Metazoa</taxon>
        <taxon>Ecdysozoa</taxon>
        <taxon>Nematoda</taxon>
        <taxon>Enoplea</taxon>
        <taxon>Dorylaimia</taxon>
        <taxon>Mermithida</taxon>
        <taxon>Mermithoidea</taxon>
        <taxon>Mermithidae</taxon>
        <taxon>Romanomermis</taxon>
    </lineage>
</organism>
<proteinExistence type="predicted"/>
<evidence type="ECO:0000313" key="2">
    <source>
        <dbReference type="WBParaSite" id="nRc.2.0.1.t14405-RA"/>
    </source>
</evidence>
<reference evidence="2" key="1">
    <citation type="submission" date="2022-11" db="UniProtKB">
        <authorList>
            <consortium name="WormBaseParasite"/>
        </authorList>
    </citation>
    <scope>IDENTIFICATION</scope>
</reference>
<sequence length="161" mass="18526">MLEQCDNGTILGKYEEGKKKDIVEMVPTDMDLKDWFPSHDDNSQQSLPHLNHRKISCVNRTSMECRMWQNLTEIDLEGLILKGLKLTQVEDEDQSISRCNSLTLAFSYILPYSTKSFDTFCTQYPDICLISHPKPSGDTPSGTTMEFFQFEILIMDRKCSL</sequence>
<keyword evidence="1" id="KW-1185">Reference proteome</keyword>
<dbReference type="WBParaSite" id="nRc.2.0.1.t14405-RA">
    <property type="protein sequence ID" value="nRc.2.0.1.t14405-RA"/>
    <property type="gene ID" value="nRc.2.0.1.g14405"/>
</dbReference>
<name>A0A915IKQ8_ROMCU</name>